<dbReference type="Pfam" id="PF09704">
    <property type="entry name" value="Cas_Cas5d"/>
    <property type="match status" value="1"/>
</dbReference>
<organism evidence="3 4">
    <name type="scientific">Streptococcus pseudoporcinus LQ 940-04</name>
    <dbReference type="NCBI Taxonomy" id="875093"/>
    <lineage>
        <taxon>Bacteria</taxon>
        <taxon>Bacillati</taxon>
        <taxon>Bacillota</taxon>
        <taxon>Bacilli</taxon>
        <taxon>Lactobacillales</taxon>
        <taxon>Streptococcaceae</taxon>
        <taxon>Streptococcus</taxon>
    </lineage>
</organism>
<dbReference type="Gene3D" id="3.30.70.2660">
    <property type="match status" value="1"/>
</dbReference>
<dbReference type="InterPro" id="IPR021124">
    <property type="entry name" value="CRISPR-assoc_prot_Cas5"/>
</dbReference>
<dbReference type="PIRSF" id="PIRSF029950">
    <property type="entry name" value="Cas_CT1134"/>
    <property type="match status" value="1"/>
</dbReference>
<keyword evidence="2" id="KW-0378">Hydrolase</keyword>
<dbReference type="InterPro" id="IPR013422">
    <property type="entry name" value="CRISPR-assoc_prot_Cas5_N"/>
</dbReference>
<dbReference type="EC" id="3.1.-.-" evidence="2"/>
<proteinExistence type="inferred from homology"/>
<dbReference type="GO" id="GO:0043571">
    <property type="term" value="P:maintenance of CRISPR repeat elements"/>
    <property type="evidence" value="ECO:0007669"/>
    <property type="project" value="UniProtKB-UniRule"/>
</dbReference>
<keyword evidence="2" id="KW-0694">RNA-binding</keyword>
<sequence length="245" mass="28253">MFRSRNFYFRLRGNLALFTNPATKGGGERSSYSVPTRQALQGIVDAIYFKPTITNVVTEVKVCNQIQTELHGVRALLANYRSDLSYVSYLSDVEYLVKFHFIWNEDRPDLLYDRLPNKHEAIMERSIRKGGRRDIFLGTRECLGLVDDICQEDYEQAEVAYAGQTIDFGMMFHSFKYPKDKSESLKSYFAHIVMENGCIRFKEQKDCEIMNTLSSYAFKAPNQIKSADEEFAIYQADEESEKGGN</sequence>
<evidence type="ECO:0000313" key="3">
    <source>
        <dbReference type="EMBL" id="EHI65394.1"/>
    </source>
</evidence>
<accession>G5K9U4</accession>
<dbReference type="NCBIfam" id="TIGR01876">
    <property type="entry name" value="cas_Cas5d"/>
    <property type="match status" value="1"/>
</dbReference>
<gene>
    <name evidence="3" type="primary">cas5</name>
    <name evidence="3" type="ORF">STRPS_0515</name>
</gene>
<comment type="similarity">
    <text evidence="2">Belongs to the CRISPR-associated protein Cas5 family. Subtype I-C/Dvulg subfamily.</text>
</comment>
<name>G5K9U4_9STRE</name>
<dbReference type="EMBL" id="AEUY02000005">
    <property type="protein sequence ID" value="EHI65394.1"/>
    <property type="molecule type" value="Genomic_DNA"/>
</dbReference>
<comment type="caution">
    <text evidence="3">The sequence shown here is derived from an EMBL/GenBank/DDBJ whole genome shotgun (WGS) entry which is preliminary data.</text>
</comment>
<keyword evidence="2" id="KW-0255">Endonuclease</keyword>
<keyword evidence="2" id="KW-0540">Nuclease</keyword>
<dbReference type="GeneID" id="58555075"/>
<comment type="function">
    <text evidence="2">CRISPR (clustered regularly interspaced short palindromic repeat) is an adaptive immune system that provides protection against mobile genetic elements (viruses, transposable elements and conjugative plasmids). CRISPR clusters contain spacers, sequences complementary to antecedent mobile elements, and target invading nucleic acids. CRISPR clusters are transcribed and processed into CRISPR RNA (crRNA).</text>
</comment>
<dbReference type="GO" id="GO:0051607">
    <property type="term" value="P:defense response to virus"/>
    <property type="evidence" value="ECO:0007669"/>
    <property type="project" value="UniProtKB-UniRule"/>
</dbReference>
<dbReference type="GO" id="GO:0003723">
    <property type="term" value="F:RNA binding"/>
    <property type="evidence" value="ECO:0007669"/>
    <property type="project" value="UniProtKB-UniRule"/>
</dbReference>
<keyword evidence="1 2" id="KW-0051">Antiviral defense</keyword>
<dbReference type="RefSeq" id="WP_007892704.1">
    <property type="nucleotide sequence ID" value="NZ_AEUY02000005.1"/>
</dbReference>
<evidence type="ECO:0000256" key="2">
    <source>
        <dbReference type="PIRNR" id="PIRNR029950"/>
    </source>
</evidence>
<dbReference type="GO" id="GO:0004519">
    <property type="term" value="F:endonuclease activity"/>
    <property type="evidence" value="ECO:0007669"/>
    <property type="project" value="UniProtKB-UniRule"/>
</dbReference>
<protein>
    <recommendedName>
        <fullName evidence="2">pre-crRNA processing endonuclease</fullName>
        <ecNumber evidence="2">3.1.-.-</ecNumber>
    </recommendedName>
</protein>
<dbReference type="AlphaFoldDB" id="G5K9U4"/>
<keyword evidence="4" id="KW-1185">Reference proteome</keyword>
<dbReference type="OrthoDB" id="5621871at2"/>
<evidence type="ECO:0000256" key="1">
    <source>
        <dbReference type="ARBA" id="ARBA00023118"/>
    </source>
</evidence>
<evidence type="ECO:0000313" key="4">
    <source>
        <dbReference type="Proteomes" id="UP000003217"/>
    </source>
</evidence>
<dbReference type="GO" id="GO:0016787">
    <property type="term" value="F:hydrolase activity"/>
    <property type="evidence" value="ECO:0007669"/>
    <property type="project" value="UniProtKB-KW"/>
</dbReference>
<reference evidence="3 4" key="1">
    <citation type="journal article" date="2014" name="Int. J. Syst. Evol. Microbiol.">
        <title>Phylogenomics and the dynamic genome evolution of the genus Streptococcus.</title>
        <authorList>
            <consortium name="The Broad Institute Genome Sequencing Platform"/>
            <person name="Richards V.P."/>
            <person name="Palmer S.R."/>
            <person name="Pavinski Bitar P.D."/>
            <person name="Qin X."/>
            <person name="Weinstock G.M."/>
            <person name="Highlander S.K."/>
            <person name="Town C.D."/>
            <person name="Burne R.A."/>
            <person name="Stanhope M.J."/>
        </authorList>
    </citation>
    <scope>NUCLEOTIDE SEQUENCE [LARGE SCALE GENOMIC DNA]</scope>
    <source>
        <strain evidence="3 4">LQ 940-04</strain>
    </source>
</reference>
<dbReference type="NCBIfam" id="TIGR02593">
    <property type="entry name" value="CRISPR_cas5"/>
    <property type="match status" value="1"/>
</dbReference>
<dbReference type="InterPro" id="IPR010155">
    <property type="entry name" value="CRISPR-assoc_prot_Cas5d"/>
</dbReference>
<dbReference type="Proteomes" id="UP000003217">
    <property type="component" value="Unassembled WGS sequence"/>
</dbReference>